<accession>A0A132AJJ1</accession>
<keyword evidence="4" id="KW-0256">Endoplasmic reticulum</keyword>
<evidence type="ECO:0000259" key="7">
    <source>
        <dbReference type="Pfam" id="PF01694"/>
    </source>
</evidence>
<dbReference type="Proteomes" id="UP000616769">
    <property type="component" value="Unassembled WGS sequence"/>
</dbReference>
<evidence type="ECO:0000313" key="9">
    <source>
        <dbReference type="Proteomes" id="UP000616769"/>
    </source>
</evidence>
<keyword evidence="6" id="KW-0472">Membrane</keyword>
<protein>
    <submittedName>
        <fullName evidence="8">Inactive rhomboid protein 1-like protein</fullName>
    </submittedName>
</protein>
<dbReference type="VEuPathDB" id="VectorBase:SSCA002001"/>
<keyword evidence="3" id="KW-0812">Transmembrane</keyword>
<dbReference type="GO" id="GO:0004252">
    <property type="term" value="F:serine-type endopeptidase activity"/>
    <property type="evidence" value="ECO:0007669"/>
    <property type="project" value="InterPro"/>
</dbReference>
<dbReference type="GO" id="GO:0050708">
    <property type="term" value="P:regulation of protein secretion"/>
    <property type="evidence" value="ECO:0007669"/>
    <property type="project" value="TreeGrafter"/>
</dbReference>
<name>A0A132AJJ1_SARSC</name>
<feature type="domain" description="Peptidase S54 rhomboid" evidence="7">
    <location>
        <begin position="422"/>
        <end position="559"/>
    </location>
</feature>
<evidence type="ECO:0000256" key="3">
    <source>
        <dbReference type="ARBA" id="ARBA00022692"/>
    </source>
</evidence>
<evidence type="ECO:0000256" key="1">
    <source>
        <dbReference type="ARBA" id="ARBA00004477"/>
    </source>
</evidence>
<comment type="similarity">
    <text evidence="2">Belongs to the peptidase S54 family.</text>
</comment>
<evidence type="ECO:0000256" key="2">
    <source>
        <dbReference type="ARBA" id="ARBA00009045"/>
    </source>
</evidence>
<dbReference type="PANTHER" id="PTHR45965:SF3">
    <property type="entry name" value="INACTIVE RHOMBOID PROTEIN 1"/>
    <property type="match status" value="1"/>
</dbReference>
<dbReference type="Gene3D" id="1.20.1540.10">
    <property type="entry name" value="Rhomboid-like"/>
    <property type="match status" value="1"/>
</dbReference>
<dbReference type="InterPro" id="IPR035952">
    <property type="entry name" value="Rhomboid-like_sf"/>
</dbReference>
<dbReference type="OrthoDB" id="2146116at2759"/>
<dbReference type="InterPro" id="IPR051512">
    <property type="entry name" value="Inactive_Rhomboid"/>
</dbReference>
<dbReference type="AlphaFoldDB" id="A0A132AJJ1"/>
<dbReference type="GO" id="GO:0005789">
    <property type="term" value="C:endoplasmic reticulum membrane"/>
    <property type="evidence" value="ECO:0007669"/>
    <property type="project" value="UniProtKB-SubCell"/>
</dbReference>
<evidence type="ECO:0000256" key="5">
    <source>
        <dbReference type="ARBA" id="ARBA00022989"/>
    </source>
</evidence>
<organism evidence="8 9">
    <name type="scientific">Sarcoptes scabiei</name>
    <name type="common">Itch mite</name>
    <name type="synonym">Acarus scabiei</name>
    <dbReference type="NCBI Taxonomy" id="52283"/>
    <lineage>
        <taxon>Eukaryota</taxon>
        <taxon>Metazoa</taxon>
        <taxon>Ecdysozoa</taxon>
        <taxon>Arthropoda</taxon>
        <taxon>Chelicerata</taxon>
        <taxon>Arachnida</taxon>
        <taxon>Acari</taxon>
        <taxon>Acariformes</taxon>
        <taxon>Sarcoptiformes</taxon>
        <taxon>Astigmata</taxon>
        <taxon>Psoroptidia</taxon>
        <taxon>Sarcoptoidea</taxon>
        <taxon>Sarcoptidae</taxon>
        <taxon>Sarcoptinae</taxon>
        <taxon>Sarcoptes</taxon>
    </lineage>
</organism>
<comment type="caution">
    <text evidence="8">The sequence shown here is derived from an EMBL/GenBank/DDBJ whole genome shotgun (WGS) entry which is preliminary data.</text>
</comment>
<sequence>MSLKSDQHYDRRLRRTLSRYGRLKPEIVKRFDDDFIDKDQKYFNSFARCDLNDETNHNQRLVYPNLPSNEDNFNSDPDLNVGEYDLEADFVDGNLNDFLKSLKRTSRSVVDNESQTKTSHTSQADFFADFDDRTYNRLTVKNLKSNQIDFFDKNLVNLYNFNRNHNSGFIWRWTGLKFAKNFARHEALDEPWPIFTYWLIMIQLITMSIMIYSYGFTYFGSKQKEISEIVWHQTNSYQAASYYEHPNIWLGPRYAELIFEGAKFTPCMRPDRNILESIQQRKIEENKSGCCVRHDLDGCVQTFQSKCSNKTSFWIKWSDRPGPVCGEDPEYCDSFDKDFGYNITDWPICWKTNYTRISRSNDYHMKCLVHARPCCVGIYGKCVLASKEYCEFVKGKYHSDASLCSQIDCMKDVCGSLFYPYQLHRLFLPIFMHAGLIQLVINVSIEYVYMRRLEQLLGKFRIIVLFFVSGLTGNLASSIFLPVTPDVGTNAALFGLISFLLYEMFKQRHSYQRPKKVIAKIVCILIILLLPGLFLPFVDFYSIFFGLLSGSFILILIHPREQSKLKKISSIILLTLLLVFLILMFIFADEYLDRIRSYTDLLNCISLPYLNLNCSNIDIAYKEIRALNYTIRNNVYVLFMAKQSALR</sequence>
<dbReference type="Pfam" id="PF01694">
    <property type="entry name" value="Rhomboid"/>
    <property type="match status" value="1"/>
</dbReference>
<evidence type="ECO:0000256" key="4">
    <source>
        <dbReference type="ARBA" id="ARBA00022824"/>
    </source>
</evidence>
<evidence type="ECO:0000256" key="6">
    <source>
        <dbReference type="ARBA" id="ARBA00023136"/>
    </source>
</evidence>
<dbReference type="GO" id="GO:0042058">
    <property type="term" value="P:regulation of epidermal growth factor receptor signaling pathway"/>
    <property type="evidence" value="ECO:0007669"/>
    <property type="project" value="TreeGrafter"/>
</dbReference>
<gene>
    <name evidence="8" type="ORF">QR98_0091790</name>
</gene>
<proteinExistence type="inferred from homology"/>
<comment type="subcellular location">
    <subcellularLocation>
        <location evidence="1">Endoplasmic reticulum membrane</location>
        <topology evidence="1">Multi-pass membrane protein</topology>
    </subcellularLocation>
</comment>
<evidence type="ECO:0000313" key="8">
    <source>
        <dbReference type="EMBL" id="KPM10620.1"/>
    </source>
</evidence>
<dbReference type="PANTHER" id="PTHR45965">
    <property type="entry name" value="INACTIVE RHOMBOID PROTEIN"/>
    <property type="match status" value="1"/>
</dbReference>
<dbReference type="SUPFAM" id="SSF144091">
    <property type="entry name" value="Rhomboid-like"/>
    <property type="match status" value="1"/>
</dbReference>
<dbReference type="InterPro" id="IPR022764">
    <property type="entry name" value="Peptidase_S54_rhomboid_dom"/>
</dbReference>
<reference evidence="8 9" key="1">
    <citation type="journal article" date="2015" name="Parasit. Vectors">
        <title>Draft genome of the scabies mite.</title>
        <authorList>
            <person name="Rider S.D.Jr."/>
            <person name="Morgan M.S."/>
            <person name="Arlian L.G."/>
        </authorList>
    </citation>
    <scope>NUCLEOTIDE SEQUENCE [LARGE SCALE GENOMIC DNA]</scope>
    <source>
        <strain evidence="8">Arlian Lab</strain>
    </source>
</reference>
<keyword evidence="5" id="KW-1133">Transmembrane helix</keyword>
<dbReference type="EMBL" id="JXLN01015549">
    <property type="protein sequence ID" value="KPM10620.1"/>
    <property type="molecule type" value="Genomic_DNA"/>
</dbReference>